<organism evidence="1 2">
    <name type="scientific">Methanoculleus thermophilus</name>
    <dbReference type="NCBI Taxonomy" id="2200"/>
    <lineage>
        <taxon>Archaea</taxon>
        <taxon>Methanobacteriati</taxon>
        <taxon>Methanobacteriota</taxon>
        <taxon>Stenosarchaea group</taxon>
        <taxon>Methanomicrobia</taxon>
        <taxon>Methanomicrobiales</taxon>
        <taxon>Methanomicrobiaceae</taxon>
        <taxon>Methanoculleus</taxon>
    </lineage>
</organism>
<evidence type="ECO:0000313" key="2">
    <source>
        <dbReference type="Proteomes" id="UP000326500"/>
    </source>
</evidence>
<name>A0A1G9CK16_9EURY</name>
<dbReference type="EMBL" id="FNFT01000021">
    <property type="protein sequence ID" value="SDK51959.1"/>
    <property type="molecule type" value="Genomic_DNA"/>
</dbReference>
<dbReference type="Proteomes" id="UP000326500">
    <property type="component" value="Unassembled WGS sequence"/>
</dbReference>
<reference evidence="1 2" key="1">
    <citation type="submission" date="2016-10" db="EMBL/GenBank/DDBJ databases">
        <authorList>
            <person name="Varghese N."/>
            <person name="Submissions S."/>
        </authorList>
    </citation>
    <scope>NUCLEOTIDE SEQUENCE [LARGE SCALE GENOMIC DNA]</scope>
    <source>
        <strain evidence="1 2">DSM 2373</strain>
    </source>
</reference>
<dbReference type="AlphaFoldDB" id="A0A1G9CK16"/>
<gene>
    <name evidence="1" type="ORF">SAMN04488571_1212</name>
</gene>
<sequence length="329" mass="38882">MEKPSLAKHLLRQDGIVIPEKIFKQKFMEQFERALYSKQPIIVSYFFKKASNNMAECLNYENIEVFFNRLVSDKYYLEGKYCDLITEDDKKILNLVAKTSQSPVKDFLEISGPLVYLTEVIGELEEKWGEIPQTIQISVFIWLFSTTFELILHMTDRRLFAVILDDDSINNNDRRIVKFREDVKRDEYHDHALPGMINGVLQAILGMPPNNDSIFGNNSDPKSIRNKISHSNLFYDSEKNKIVRLDGKEYEVEDLLKYYFHMYQFLIKWIEISLDSPIQDIDLEQKFGGEMESFFNTYSQKFAKYQRYGYQKYFSMYIINLYREAKGSS</sequence>
<dbReference type="OrthoDB" id="385790at2157"/>
<keyword evidence="2" id="KW-1185">Reference proteome</keyword>
<dbReference type="RefSeq" id="WP_066958614.1">
    <property type="nucleotide sequence ID" value="NZ_BCNX01000011.1"/>
</dbReference>
<evidence type="ECO:0000313" key="1">
    <source>
        <dbReference type="EMBL" id="SDK51959.1"/>
    </source>
</evidence>
<protein>
    <submittedName>
        <fullName evidence="1">Uncharacterized protein</fullName>
    </submittedName>
</protein>
<proteinExistence type="predicted"/>
<accession>A0A1G9CK16</accession>